<reference evidence="4 5" key="1">
    <citation type="submission" date="2019-01" db="EMBL/GenBank/DDBJ databases">
        <title>Sphingorhabdus lacus sp.nov., isolated from an oligotrophic freshwater lake.</title>
        <authorList>
            <person name="Park M."/>
        </authorList>
    </citation>
    <scope>NUCLEOTIDE SEQUENCE [LARGE SCALE GENOMIC DNA]</scope>
    <source>
        <strain evidence="4 5">IMCC26285</strain>
    </source>
</reference>
<keyword evidence="1" id="KW-0235">DNA replication</keyword>
<dbReference type="GO" id="GO:0005524">
    <property type="term" value="F:ATP binding"/>
    <property type="evidence" value="ECO:0007669"/>
    <property type="project" value="UniProtKB-KW"/>
</dbReference>
<dbReference type="PRINTS" id="PR00051">
    <property type="entry name" value="DNAA"/>
</dbReference>
<gene>
    <name evidence="4" type="ORF">EUU23_09385</name>
</gene>
<comment type="caution">
    <text evidence="4">The sequence shown here is derived from an EMBL/GenBank/DDBJ whole genome shotgun (WGS) entry which is preliminary data.</text>
</comment>
<dbReference type="SMART" id="SM00382">
    <property type="entry name" value="AAA"/>
    <property type="match status" value="1"/>
</dbReference>
<dbReference type="InterPro" id="IPR013317">
    <property type="entry name" value="DnaA_dom"/>
</dbReference>
<comment type="similarity">
    <text evidence="2">Belongs to the DnaA family.</text>
</comment>
<dbReference type="RefSeq" id="WP_160353892.1">
    <property type="nucleotide sequence ID" value="NZ_SDWJ01000002.1"/>
</dbReference>
<dbReference type="Gene3D" id="3.40.50.300">
    <property type="entry name" value="P-loop containing nucleotide triphosphate hydrolases"/>
    <property type="match status" value="1"/>
</dbReference>
<evidence type="ECO:0000313" key="4">
    <source>
        <dbReference type="EMBL" id="MVZ97918.1"/>
    </source>
</evidence>
<keyword evidence="1" id="KW-0067">ATP-binding</keyword>
<dbReference type="InterPro" id="IPR003593">
    <property type="entry name" value="AAA+_ATPase"/>
</dbReference>
<dbReference type="GO" id="GO:0005886">
    <property type="term" value="C:plasma membrane"/>
    <property type="evidence" value="ECO:0007669"/>
    <property type="project" value="TreeGrafter"/>
</dbReference>
<dbReference type="Gene3D" id="1.10.8.60">
    <property type="match status" value="1"/>
</dbReference>
<comment type="function">
    <text evidence="1">Plays an essential role in the initiation and regulation of chromosomal replication. ATP-DnaA binds to the origin of replication (oriC) to initiate formation of the DNA replication initiation complex once per cell cycle. Binds the DnaA box (a 9 base pair repeat at the origin) and separates the double-stranded (ds)DNA. Forms a right-handed helical filament on oriC DNA; dsDNA binds to the exterior of the filament while single-stranded (ss)DNA is stabiized in the filament's interior. The ATP-DnaA-oriC complex binds and stabilizes one strand of the AT-rich DNA unwinding element (DUE), permitting loading of DNA polymerase. After initiation quickly degrades to an ADP-DnaA complex that is not apt for DNA replication. Binds acidic phospholipids.</text>
</comment>
<dbReference type="Proteomes" id="UP000471147">
    <property type="component" value="Unassembled WGS sequence"/>
</dbReference>
<keyword evidence="5" id="KW-1185">Reference proteome</keyword>
<evidence type="ECO:0000313" key="5">
    <source>
        <dbReference type="Proteomes" id="UP000471147"/>
    </source>
</evidence>
<keyword evidence="1" id="KW-0547">Nucleotide-binding</keyword>
<dbReference type="AlphaFoldDB" id="A0A6I4M5M6"/>
<proteinExistence type="inferred from homology"/>
<organism evidence="4 5">
    <name type="scientific">Sphingorhabdus profundilacus</name>
    <dbReference type="NCBI Taxonomy" id="2509718"/>
    <lineage>
        <taxon>Bacteria</taxon>
        <taxon>Pseudomonadati</taxon>
        <taxon>Pseudomonadota</taxon>
        <taxon>Alphaproteobacteria</taxon>
        <taxon>Sphingomonadales</taxon>
        <taxon>Sphingomonadaceae</taxon>
        <taxon>Sphingorhabdus</taxon>
    </lineage>
</organism>
<dbReference type="PANTHER" id="PTHR30050:SF2">
    <property type="entry name" value="CHROMOSOMAL REPLICATION INITIATOR PROTEIN DNAA"/>
    <property type="match status" value="1"/>
</dbReference>
<protein>
    <recommendedName>
        <fullName evidence="1">Chromosomal replication initiator protein DnaA</fullName>
    </recommendedName>
</protein>
<dbReference type="PANTHER" id="PTHR30050">
    <property type="entry name" value="CHROMOSOMAL REPLICATION INITIATOR PROTEIN DNAA"/>
    <property type="match status" value="1"/>
</dbReference>
<name>A0A6I4M5M6_9SPHN</name>
<evidence type="ECO:0000256" key="2">
    <source>
        <dbReference type="RuleBase" id="RU004227"/>
    </source>
</evidence>
<evidence type="ECO:0000259" key="3">
    <source>
        <dbReference type="SMART" id="SM00382"/>
    </source>
</evidence>
<accession>A0A6I4M5M6</accession>
<dbReference type="InterPro" id="IPR027417">
    <property type="entry name" value="P-loop_NTPase"/>
</dbReference>
<dbReference type="EMBL" id="SDWJ01000002">
    <property type="protein sequence ID" value="MVZ97918.1"/>
    <property type="molecule type" value="Genomic_DNA"/>
</dbReference>
<dbReference type="Pfam" id="PF00308">
    <property type="entry name" value="Bac_DnaA"/>
    <property type="match status" value="1"/>
</dbReference>
<dbReference type="GO" id="GO:0003688">
    <property type="term" value="F:DNA replication origin binding"/>
    <property type="evidence" value="ECO:0007669"/>
    <property type="project" value="TreeGrafter"/>
</dbReference>
<evidence type="ECO:0000256" key="1">
    <source>
        <dbReference type="RuleBase" id="RU000577"/>
    </source>
</evidence>
<keyword evidence="1" id="KW-0238">DNA-binding</keyword>
<dbReference type="InterPro" id="IPR020591">
    <property type="entry name" value="Chromosome_initiator_DnaA-like"/>
</dbReference>
<dbReference type="SUPFAM" id="SSF52540">
    <property type="entry name" value="P-loop containing nucleoside triphosphate hydrolases"/>
    <property type="match status" value="1"/>
</dbReference>
<dbReference type="CDD" id="cd00009">
    <property type="entry name" value="AAA"/>
    <property type="match status" value="1"/>
</dbReference>
<sequence>MEKTKTHADIRKANAPTGDETVVIYAQTNLGIPDEQSATLREGNIVSNHRVVLNTAKRGRLVDVKLPQNMSLLEKKNIYTPVVLSQIGWNERRARQFVRDIESIAEAPTSLRSKLVDLIIRGIAGSHLMVAKETQKVVAMTEMIHNIVAAQSAVEALPVRSALDPRLTFANFVCGPTNVLAVTAAERVATKDKPLFNPLYLQAATGQGKTHLMHAIGHAYAQVNPDAQIIYMSAEKFMMEFVTAMRRKEVMEFKARLRAVDVLLIDDIQFMIGKVSTQEEFLHTIDAIIGAGKRLVVAADRAPQALDGVDQRILSRLSMGLVADIQPPDLELRRAILNQRLASMPDTQVGEDVIKFLARTISRNVRELEGGLNKLVAYAQLTGQPITRTLAEEQLKDILPAAATNQTLGRVEVVITGVDQPQQKSHEAGPWESSMPTLSKPEAIAAAQENGDPEANVRAYARKAGRQLDAWAGELLGAIAIKDRFNISPQMLSQYRKKGHVIAFPNGRTKFRYPEEQFRERAILPDTEPVLRLAGSPISAWHWLVHMAPTLGHKRPIDLLWTGEREAVIEAAELQFGQ</sequence>
<dbReference type="GO" id="GO:0006270">
    <property type="term" value="P:DNA replication initiation"/>
    <property type="evidence" value="ECO:0007669"/>
    <property type="project" value="TreeGrafter"/>
</dbReference>
<feature type="domain" description="AAA+ ATPase" evidence="3">
    <location>
        <begin position="195"/>
        <end position="324"/>
    </location>
</feature>
<dbReference type="OrthoDB" id="9807019at2"/>